<keyword evidence="8" id="KW-1185">Reference proteome</keyword>
<evidence type="ECO:0000256" key="4">
    <source>
        <dbReference type="ARBA" id="ARBA00023136"/>
    </source>
</evidence>
<evidence type="ECO:0000256" key="3">
    <source>
        <dbReference type="ARBA" id="ARBA00022989"/>
    </source>
</evidence>
<feature type="transmembrane region" description="Helical" evidence="5">
    <location>
        <begin position="248"/>
        <end position="270"/>
    </location>
</feature>
<dbReference type="SUPFAM" id="SSF103473">
    <property type="entry name" value="MFS general substrate transporter"/>
    <property type="match status" value="1"/>
</dbReference>
<dbReference type="InterPro" id="IPR011701">
    <property type="entry name" value="MFS"/>
</dbReference>
<dbReference type="OrthoDB" id="9810492at2"/>
<dbReference type="GO" id="GO:0022857">
    <property type="term" value="F:transmembrane transporter activity"/>
    <property type="evidence" value="ECO:0007669"/>
    <property type="project" value="InterPro"/>
</dbReference>
<feature type="domain" description="Major facilitator superfamily (MFS) profile" evidence="6">
    <location>
        <begin position="23"/>
        <end position="426"/>
    </location>
</feature>
<evidence type="ECO:0000256" key="2">
    <source>
        <dbReference type="ARBA" id="ARBA00022692"/>
    </source>
</evidence>
<evidence type="ECO:0000259" key="6">
    <source>
        <dbReference type="PROSITE" id="PS50850"/>
    </source>
</evidence>
<dbReference type="GO" id="GO:0005886">
    <property type="term" value="C:plasma membrane"/>
    <property type="evidence" value="ECO:0007669"/>
    <property type="project" value="UniProtKB-SubCell"/>
</dbReference>
<comment type="subcellular location">
    <subcellularLocation>
        <location evidence="1">Cell membrane</location>
        <topology evidence="1">Multi-pass membrane protein</topology>
    </subcellularLocation>
</comment>
<keyword evidence="4 5" id="KW-0472">Membrane</keyword>
<feature type="transmembrane region" description="Helical" evidence="5">
    <location>
        <begin position="97"/>
        <end position="116"/>
    </location>
</feature>
<sequence>MTRHSSLVTRHLSLIPSITTAARRYLVYTALLTGGLAISALFFNLLLLALGYDQQSLHLPFLGAWSILGLMHSLPAFAAALSSLPLWWLVSRYGPRFGLVGGALLAAASLLGMALWPTPVSMLAWACLGGPAAVLFQVSAAPFMMRHSGPHERAMLFSLSAGLMIGVAGLGSLVGGFLPALLGAWLDVPTQSAMVYRSTFGVAACFVLLAPIPLLRLPPDGAVLPETPTRQLHVGNELRKLWDFGRAALPFVVSPLLISCGAALLIPFLNLYLRQRFGAPDAALGFIFAMIGIATGAATLLAPWLARRFGAMGSVVLTQALAIPCLLLLAVAPNLWLAAGIALTRAALMNMAAPLYEAYAMEHTAEAARPIVIGLINGAFSAGYIIGPALSAQVQRDYGFGPLFIATACLYAAGAWANYLIFLRPRRHCRL</sequence>
<proteinExistence type="predicted"/>
<dbReference type="PANTHER" id="PTHR23520:SF5">
    <property type="entry name" value="TRANSPORTER, PUTATIVE (AFU_ORTHOLOGUE AFUA_3G04000)-RELATED"/>
    <property type="match status" value="1"/>
</dbReference>
<dbReference type="PANTHER" id="PTHR23520">
    <property type="entry name" value="TRANSPORTER, PUTATIVE (AFU_ORTHOLOGUE AFUA_3G04000)-RELATED"/>
    <property type="match status" value="1"/>
</dbReference>
<organism evidence="7 8">
    <name type="scientific">Candidatus Viridilinea mediisalina</name>
    <dbReference type="NCBI Taxonomy" id="2024553"/>
    <lineage>
        <taxon>Bacteria</taxon>
        <taxon>Bacillati</taxon>
        <taxon>Chloroflexota</taxon>
        <taxon>Chloroflexia</taxon>
        <taxon>Chloroflexales</taxon>
        <taxon>Chloroflexineae</taxon>
        <taxon>Oscillochloridaceae</taxon>
        <taxon>Candidatus Viridilinea</taxon>
    </lineage>
</organism>
<evidence type="ECO:0000313" key="8">
    <source>
        <dbReference type="Proteomes" id="UP000220527"/>
    </source>
</evidence>
<feature type="transmembrane region" description="Helical" evidence="5">
    <location>
        <begin position="156"/>
        <end position="182"/>
    </location>
</feature>
<feature type="transmembrane region" description="Helical" evidence="5">
    <location>
        <begin position="282"/>
        <end position="302"/>
    </location>
</feature>
<dbReference type="PROSITE" id="PS50850">
    <property type="entry name" value="MFS"/>
    <property type="match status" value="1"/>
</dbReference>
<dbReference type="Gene3D" id="1.20.1250.20">
    <property type="entry name" value="MFS general substrate transporter like domains"/>
    <property type="match status" value="2"/>
</dbReference>
<feature type="transmembrane region" description="Helical" evidence="5">
    <location>
        <begin position="399"/>
        <end position="422"/>
    </location>
</feature>
<evidence type="ECO:0000256" key="5">
    <source>
        <dbReference type="SAM" id="Phobius"/>
    </source>
</evidence>
<dbReference type="InterPro" id="IPR036259">
    <property type="entry name" value="MFS_trans_sf"/>
</dbReference>
<evidence type="ECO:0000256" key="1">
    <source>
        <dbReference type="ARBA" id="ARBA00004651"/>
    </source>
</evidence>
<dbReference type="Proteomes" id="UP000220527">
    <property type="component" value="Unassembled WGS sequence"/>
</dbReference>
<accession>A0A2A6RGU7</accession>
<protein>
    <recommendedName>
        <fullName evidence="6">Major facilitator superfamily (MFS) profile domain-containing protein</fullName>
    </recommendedName>
</protein>
<dbReference type="InterPro" id="IPR020846">
    <property type="entry name" value="MFS_dom"/>
</dbReference>
<gene>
    <name evidence="7" type="ORF">CJ255_15610</name>
</gene>
<dbReference type="EMBL" id="NQWI01000087">
    <property type="protein sequence ID" value="PDW02109.1"/>
    <property type="molecule type" value="Genomic_DNA"/>
</dbReference>
<dbReference type="Pfam" id="PF07690">
    <property type="entry name" value="MFS_1"/>
    <property type="match status" value="2"/>
</dbReference>
<keyword evidence="3 5" id="KW-1133">Transmembrane helix</keyword>
<keyword evidence="2 5" id="KW-0812">Transmembrane</keyword>
<reference evidence="8" key="1">
    <citation type="submission" date="2017-08" db="EMBL/GenBank/DDBJ databases">
        <authorList>
            <person name="Grouzdev D.S."/>
            <person name="Gaisin V.A."/>
            <person name="Rysina M.S."/>
            <person name="Gorlenko V.M."/>
        </authorList>
    </citation>
    <scope>NUCLEOTIDE SEQUENCE [LARGE SCALE GENOMIC DNA]</scope>
    <source>
        <strain evidence="8">Kir15-3F</strain>
    </source>
</reference>
<feature type="transmembrane region" description="Helical" evidence="5">
    <location>
        <begin position="25"/>
        <end position="52"/>
    </location>
</feature>
<feature type="transmembrane region" description="Helical" evidence="5">
    <location>
        <begin position="368"/>
        <end position="387"/>
    </location>
</feature>
<evidence type="ECO:0000313" key="7">
    <source>
        <dbReference type="EMBL" id="PDW02109.1"/>
    </source>
</evidence>
<feature type="transmembrane region" description="Helical" evidence="5">
    <location>
        <begin position="64"/>
        <end position="90"/>
    </location>
</feature>
<comment type="caution">
    <text evidence="7">The sequence shown here is derived from an EMBL/GenBank/DDBJ whole genome shotgun (WGS) entry which is preliminary data.</text>
</comment>
<feature type="transmembrane region" description="Helical" evidence="5">
    <location>
        <begin position="194"/>
        <end position="215"/>
    </location>
</feature>
<name>A0A2A6RGU7_9CHLR</name>
<dbReference type="AlphaFoldDB" id="A0A2A6RGU7"/>